<evidence type="ECO:0000256" key="4">
    <source>
        <dbReference type="ARBA" id="ARBA00023136"/>
    </source>
</evidence>
<comment type="subcellular location">
    <subcellularLocation>
        <location evidence="1">Membrane</location>
        <topology evidence="1">Multi-pass membrane protein</topology>
    </subcellularLocation>
</comment>
<reference evidence="8 9" key="1">
    <citation type="journal article" date="2018" name="IMA Fungus">
        <title>IMA Genome-F 9: Draft genome sequence of Annulohypoxylon stygium, Aspergillus mulundensis, Berkeleyomyces basicola (syn. Thielaviopsis basicola), Ceratocystis smalleyi, two Cercospora beticola strains, Coleophoma cylindrospora, Fusarium fracticaudum, Phialophora cf. hyalina, and Morchella septimelata.</title>
        <authorList>
            <person name="Wingfield B.D."/>
            <person name="Bills G.F."/>
            <person name="Dong Y."/>
            <person name="Huang W."/>
            <person name="Nel W.J."/>
            <person name="Swalarsk-Parry B.S."/>
            <person name="Vaghefi N."/>
            <person name="Wilken P.M."/>
            <person name="An Z."/>
            <person name="de Beer Z.W."/>
            <person name="De Vos L."/>
            <person name="Chen L."/>
            <person name="Duong T.A."/>
            <person name="Gao Y."/>
            <person name="Hammerbacher A."/>
            <person name="Kikkert J.R."/>
            <person name="Li Y."/>
            <person name="Li H."/>
            <person name="Li K."/>
            <person name="Li Q."/>
            <person name="Liu X."/>
            <person name="Ma X."/>
            <person name="Naidoo K."/>
            <person name="Pethybridge S.J."/>
            <person name="Sun J."/>
            <person name="Steenkamp E.T."/>
            <person name="van der Nest M.A."/>
            <person name="van Wyk S."/>
            <person name="Wingfield M.J."/>
            <person name="Xiong C."/>
            <person name="Yue Q."/>
            <person name="Zhang X."/>
        </authorList>
    </citation>
    <scope>NUCLEOTIDE SEQUENCE [LARGE SCALE GENOMIC DNA]</scope>
    <source>
        <strain evidence="8 9">BP6252</strain>
    </source>
</reference>
<evidence type="ECO:0000259" key="7">
    <source>
        <dbReference type="PROSITE" id="PS50850"/>
    </source>
</evidence>
<dbReference type="Proteomes" id="UP000256645">
    <property type="component" value="Unassembled WGS sequence"/>
</dbReference>
<feature type="transmembrane region" description="Helical" evidence="6">
    <location>
        <begin position="226"/>
        <end position="246"/>
    </location>
</feature>
<evidence type="ECO:0000256" key="6">
    <source>
        <dbReference type="SAM" id="Phobius"/>
    </source>
</evidence>
<proteinExistence type="predicted"/>
<evidence type="ECO:0000256" key="3">
    <source>
        <dbReference type="ARBA" id="ARBA00022989"/>
    </source>
</evidence>
<evidence type="ECO:0000256" key="1">
    <source>
        <dbReference type="ARBA" id="ARBA00004141"/>
    </source>
</evidence>
<feature type="transmembrane region" description="Helical" evidence="6">
    <location>
        <begin position="195"/>
        <end position="214"/>
    </location>
</feature>
<keyword evidence="4 6" id="KW-0472">Membrane</keyword>
<feature type="domain" description="Major facilitator superfamily (MFS) profile" evidence="7">
    <location>
        <begin position="103"/>
        <end position="532"/>
    </location>
</feature>
<dbReference type="AlphaFoldDB" id="A0A3D8R0P1"/>
<keyword evidence="9" id="KW-1185">Reference proteome</keyword>
<feature type="transmembrane region" description="Helical" evidence="6">
    <location>
        <begin position="363"/>
        <end position="385"/>
    </location>
</feature>
<dbReference type="InterPro" id="IPR005829">
    <property type="entry name" value="Sugar_transporter_CS"/>
</dbReference>
<dbReference type="Pfam" id="PF07690">
    <property type="entry name" value="MFS_1"/>
    <property type="match status" value="1"/>
</dbReference>
<feature type="transmembrane region" description="Helical" evidence="6">
    <location>
        <begin position="406"/>
        <end position="428"/>
    </location>
</feature>
<feature type="transmembrane region" description="Helical" evidence="6">
    <location>
        <begin position="170"/>
        <end position="189"/>
    </location>
</feature>
<dbReference type="SUPFAM" id="SSF103473">
    <property type="entry name" value="MFS general substrate transporter"/>
    <property type="match status" value="1"/>
</dbReference>
<feature type="transmembrane region" description="Helical" evidence="6">
    <location>
        <begin position="440"/>
        <end position="459"/>
    </location>
</feature>
<dbReference type="Gene3D" id="1.20.1250.20">
    <property type="entry name" value="MFS general substrate transporter like domains"/>
    <property type="match status" value="1"/>
</dbReference>
<dbReference type="EMBL" id="PDLM01000010">
    <property type="protein sequence ID" value="RDW67585.1"/>
    <property type="molecule type" value="Genomic_DNA"/>
</dbReference>
<feature type="transmembrane region" description="Helical" evidence="6">
    <location>
        <begin position="101"/>
        <end position="119"/>
    </location>
</feature>
<dbReference type="InterPro" id="IPR011701">
    <property type="entry name" value="MFS"/>
</dbReference>
<dbReference type="PANTHER" id="PTHR23502">
    <property type="entry name" value="MAJOR FACILITATOR SUPERFAMILY"/>
    <property type="match status" value="1"/>
</dbReference>
<feature type="transmembrane region" description="Helical" evidence="6">
    <location>
        <begin position="332"/>
        <end position="357"/>
    </location>
</feature>
<dbReference type="PANTHER" id="PTHR23502:SF12">
    <property type="entry name" value="MULTIDRUG TRANSPORTER, PUTATIVE (AFU_ORTHOLOGUE AFUA_1G06440)-RELATED"/>
    <property type="match status" value="1"/>
</dbReference>
<dbReference type="PROSITE" id="PS50850">
    <property type="entry name" value="MFS"/>
    <property type="match status" value="1"/>
</dbReference>
<dbReference type="InterPro" id="IPR020846">
    <property type="entry name" value="MFS_dom"/>
</dbReference>
<feature type="compositionally biased region" description="Basic and acidic residues" evidence="5">
    <location>
        <begin position="1"/>
        <end position="17"/>
    </location>
</feature>
<dbReference type="STRING" id="1849047.A0A3D8R0P1"/>
<dbReference type="GO" id="GO:0140115">
    <property type="term" value="P:export across plasma membrane"/>
    <property type="evidence" value="ECO:0007669"/>
    <property type="project" value="UniProtKB-ARBA"/>
</dbReference>
<dbReference type="FunFam" id="1.20.1250.20:FF:000011">
    <property type="entry name" value="MFS multidrug transporter, putative"/>
    <property type="match status" value="1"/>
</dbReference>
<feature type="transmembrane region" description="Helical" evidence="6">
    <location>
        <begin position="139"/>
        <end position="158"/>
    </location>
</feature>
<keyword evidence="2 6" id="KW-0812">Transmembrane</keyword>
<name>A0A3D8R0P1_9HELO</name>
<evidence type="ECO:0000256" key="2">
    <source>
        <dbReference type="ARBA" id="ARBA00022692"/>
    </source>
</evidence>
<dbReference type="GO" id="GO:0005886">
    <property type="term" value="C:plasma membrane"/>
    <property type="evidence" value="ECO:0007669"/>
    <property type="project" value="TreeGrafter"/>
</dbReference>
<dbReference type="OrthoDB" id="3365399at2759"/>
<comment type="caution">
    <text evidence="8">The sequence shown here is derived from an EMBL/GenBank/DDBJ whole genome shotgun (WGS) entry which is preliminary data.</text>
</comment>
<sequence>MSKPSNETESHEIHDTKTCNTSCSASSTLSELEDDKPLSSLTRTSTHATARAADDDDLELPYLTITHPTRNTVQSEHPSFEVTFGHDDPENPLNWPTWYKAYTIGAMSFASCVVILFSTSYTSGMPGMMAEFHVTNKPVATLGVTFYLLGLSVGSLILAPFSEVFGRRPVYSVAMGMFCILVLPCALAGNLETVLVVRFCAAVVGSAMMANSPGTVADISSPTYRALCFSIWSLGPMSGPVLGPIIGGFAYQYLGWRWTNWIVMILAGLAWLMVSSVKESYAPVILKRKAATIRAATGEDQWTSRYDEPVPVLRLLATNLQRPFVLTFTEPILWFWDLYVAVCYATYYLCFVAYPIVFRDIRGWSASMSGLAFSGMGVGTVLAIASEPLARRLINRYPREPHSGRVAPEACVSIVCIAAVLTPLGQLWFTWTATPTSTHWIWSILSGVPFAAGQTLIFIYANSYIASSYGLYSASALCGNLVVRSVVGGTLILAGQQMYHTMSPHWAGTLIGLVQVVCIGIPLAFFRLGRSIRQRSPALQELLAAQNITRDDAAAEKGASAASQ</sequence>
<feature type="compositionally biased region" description="Polar residues" evidence="5">
    <location>
        <begin position="18"/>
        <end position="30"/>
    </location>
</feature>
<feature type="transmembrane region" description="Helical" evidence="6">
    <location>
        <begin position="506"/>
        <end position="526"/>
    </location>
</feature>
<evidence type="ECO:0000313" key="9">
    <source>
        <dbReference type="Proteomes" id="UP000256645"/>
    </source>
</evidence>
<keyword evidence="3 6" id="KW-1133">Transmembrane helix</keyword>
<evidence type="ECO:0000313" key="8">
    <source>
        <dbReference type="EMBL" id="RDW67585.1"/>
    </source>
</evidence>
<protein>
    <submittedName>
        <fullName evidence="8">Putative benomyl resistance protein-2</fullName>
    </submittedName>
</protein>
<organism evidence="8 9">
    <name type="scientific">Coleophoma cylindrospora</name>
    <dbReference type="NCBI Taxonomy" id="1849047"/>
    <lineage>
        <taxon>Eukaryota</taxon>
        <taxon>Fungi</taxon>
        <taxon>Dikarya</taxon>
        <taxon>Ascomycota</taxon>
        <taxon>Pezizomycotina</taxon>
        <taxon>Leotiomycetes</taxon>
        <taxon>Helotiales</taxon>
        <taxon>Dermateaceae</taxon>
        <taxon>Coleophoma</taxon>
    </lineage>
</organism>
<evidence type="ECO:0000256" key="5">
    <source>
        <dbReference type="SAM" id="MobiDB-lite"/>
    </source>
</evidence>
<feature type="transmembrane region" description="Helical" evidence="6">
    <location>
        <begin position="471"/>
        <end position="494"/>
    </location>
</feature>
<dbReference type="PROSITE" id="PS00216">
    <property type="entry name" value="SUGAR_TRANSPORT_1"/>
    <property type="match status" value="1"/>
</dbReference>
<feature type="compositionally biased region" description="Low complexity" evidence="5">
    <location>
        <begin position="38"/>
        <end position="49"/>
    </location>
</feature>
<dbReference type="GO" id="GO:0022857">
    <property type="term" value="F:transmembrane transporter activity"/>
    <property type="evidence" value="ECO:0007669"/>
    <property type="project" value="InterPro"/>
</dbReference>
<accession>A0A3D8R0P1</accession>
<feature type="region of interest" description="Disordered" evidence="5">
    <location>
        <begin position="1"/>
        <end position="49"/>
    </location>
</feature>
<dbReference type="InterPro" id="IPR036259">
    <property type="entry name" value="MFS_trans_sf"/>
</dbReference>
<gene>
    <name evidence="8" type="ORF">BP6252_08981</name>
</gene>
<feature type="transmembrane region" description="Helical" evidence="6">
    <location>
        <begin position="258"/>
        <end position="277"/>
    </location>
</feature>
<dbReference type="CDD" id="cd17323">
    <property type="entry name" value="MFS_Tpo1_MDR_like"/>
    <property type="match status" value="1"/>
</dbReference>
<dbReference type="GO" id="GO:0042908">
    <property type="term" value="P:xenobiotic transport"/>
    <property type="evidence" value="ECO:0007669"/>
    <property type="project" value="UniProtKB-ARBA"/>
</dbReference>